<reference evidence="3" key="1">
    <citation type="journal article" date="2016" name="BMC Biol.">
        <title>Parallel evolution of highly conserved plastid genome architecture in red seaweeds and seed plants.</title>
        <authorList>
            <person name="Lee J."/>
            <person name="Cho C.H."/>
            <person name="Park S.I."/>
            <person name="Choi J.W."/>
            <person name="Song H.S."/>
            <person name="West J.A."/>
            <person name="Bhattacharya D."/>
            <person name="Yoon H.S."/>
        </authorList>
    </citation>
    <scope>NUCLEOTIDE SEQUENCE</scope>
</reference>
<dbReference type="PROSITE" id="PS50005">
    <property type="entry name" value="TPR"/>
    <property type="match status" value="2"/>
</dbReference>
<keyword evidence="3" id="KW-0934">Plastid</keyword>
<keyword evidence="2" id="KW-0472">Membrane</keyword>
<protein>
    <submittedName>
        <fullName evidence="3">Uncharacterized protein</fullName>
    </submittedName>
</protein>
<accession>A0A1C9C9Z5</accession>
<feature type="transmembrane region" description="Helical" evidence="2">
    <location>
        <begin position="6"/>
        <end position="25"/>
    </location>
</feature>
<keyword evidence="1" id="KW-0802">TPR repeat</keyword>
<proteinExistence type="predicted"/>
<dbReference type="RefSeq" id="YP_009296263.1">
    <property type="nucleotide sequence ID" value="NC_031170.1"/>
</dbReference>
<name>A0A1C9C9Z5_9FLOR</name>
<dbReference type="InterPro" id="IPR019734">
    <property type="entry name" value="TPR_rpt"/>
</dbReference>
<gene>
    <name evidence="3" type="primary">ycf37</name>
    <name evidence="3" type="ORF">Sebd_111</name>
</gene>
<dbReference type="Pfam" id="PF13431">
    <property type="entry name" value="TPR_17"/>
    <property type="match status" value="1"/>
</dbReference>
<feature type="repeat" description="TPR" evidence="1">
    <location>
        <begin position="119"/>
        <end position="152"/>
    </location>
</feature>
<dbReference type="SMART" id="SM00028">
    <property type="entry name" value="TPR"/>
    <property type="match status" value="2"/>
</dbReference>
<dbReference type="Gene3D" id="1.25.40.10">
    <property type="entry name" value="Tetratricopeptide repeat domain"/>
    <property type="match status" value="1"/>
</dbReference>
<geneLocation type="plastid" evidence="3"/>
<dbReference type="EMBL" id="KX284713">
    <property type="protein sequence ID" value="AOM65198.1"/>
    <property type="molecule type" value="Genomic_DNA"/>
</dbReference>
<evidence type="ECO:0000256" key="1">
    <source>
        <dbReference type="PROSITE-ProRule" id="PRU00339"/>
    </source>
</evidence>
<feature type="repeat" description="TPR" evidence="1">
    <location>
        <begin position="85"/>
        <end position="118"/>
    </location>
</feature>
<dbReference type="GeneID" id="29072569"/>
<organism evidence="3">
    <name type="scientific">Sebdenia flabellata</name>
    <dbReference type="NCBI Taxonomy" id="42024"/>
    <lineage>
        <taxon>Eukaryota</taxon>
        <taxon>Rhodophyta</taxon>
        <taxon>Florideophyceae</taxon>
        <taxon>Rhodymeniophycidae</taxon>
        <taxon>Sebdeniales</taxon>
        <taxon>Sebdeniaceae</taxon>
        <taxon>Sebdenia</taxon>
    </lineage>
</organism>
<dbReference type="InterPro" id="IPR011990">
    <property type="entry name" value="TPR-like_helical_dom_sf"/>
</dbReference>
<dbReference type="AlphaFoldDB" id="A0A1C9C9Z5"/>
<keyword evidence="2" id="KW-1133">Transmembrane helix</keyword>
<evidence type="ECO:0000313" key="3">
    <source>
        <dbReference type="EMBL" id="AOM65198.1"/>
    </source>
</evidence>
<sequence length="169" mass="20248">MFQIYLLFIIFLLITICYFISNDILKIISRNTILYNIYQNIQEKYVSPDHNHNIKAAKAYIYEKKWLSCILMLEFYIDNQSNNIEAYYSLIALCYYNLNLYKYAKKYYLKAIQIYPKNIITLHQLAETYKKCKEIKSAIAIYQQIYFLDPHNKIAKHNINNLSNKHISG</sequence>
<keyword evidence="2" id="KW-0812">Transmembrane</keyword>
<dbReference type="SUPFAM" id="SSF48452">
    <property type="entry name" value="TPR-like"/>
    <property type="match status" value="1"/>
</dbReference>
<evidence type="ECO:0000256" key="2">
    <source>
        <dbReference type="SAM" id="Phobius"/>
    </source>
</evidence>